<reference evidence="3 4" key="1">
    <citation type="submission" date="2020-08" db="EMBL/GenBank/DDBJ databases">
        <title>Genome sequence of Erysipelothrix inopinata DSM 15511T.</title>
        <authorList>
            <person name="Hyun D.-W."/>
            <person name="Bae J.-W."/>
        </authorList>
    </citation>
    <scope>NUCLEOTIDE SEQUENCE [LARGE SCALE GENOMIC DNA]</scope>
    <source>
        <strain evidence="3 4">DSM 15511</strain>
    </source>
</reference>
<accession>A0A7G9S074</accession>
<dbReference type="InterPro" id="IPR013559">
    <property type="entry name" value="YheO"/>
</dbReference>
<protein>
    <submittedName>
        <fullName evidence="3">PAS domain-containing protein</fullName>
    </submittedName>
</protein>
<dbReference type="PANTHER" id="PTHR35568">
    <property type="entry name" value="TRANSCRIPTIONAL REGULATOR DAUR"/>
    <property type="match status" value="1"/>
</dbReference>
<evidence type="ECO:0000259" key="1">
    <source>
        <dbReference type="Pfam" id="PF08348"/>
    </source>
</evidence>
<proteinExistence type="predicted"/>
<dbReference type="InterPro" id="IPR039445">
    <property type="entry name" value="DauR-like_HTH"/>
</dbReference>
<evidence type="ECO:0000313" key="4">
    <source>
        <dbReference type="Proteomes" id="UP000515928"/>
    </source>
</evidence>
<dbReference type="Proteomes" id="UP000515928">
    <property type="component" value="Chromosome"/>
</dbReference>
<feature type="domain" description="Transcriptional regulator DauR-like HTH" evidence="2">
    <location>
        <begin position="157"/>
        <end position="215"/>
    </location>
</feature>
<sequence length="221" mass="25478">MSTNATEYLKRYIPFVDFLAEILGKNSEIVLHDLTDLDSSILAIRNNYITKREVGDPATDYVLKTVKEGIDDDFEYSINYRGITNRDNKQLKSASLYIRYEGNLVGMICVNTDESIFNEINKNLETLEVLLRTYKHEEEHTVTNESLSRSIEEMAENTVYEMSIAKGIPVTKFKQDDKYETISLLYDNGFFLLKGAVPEIAKILKISEPTVYRYLQTIKNK</sequence>
<dbReference type="RefSeq" id="WP_187534451.1">
    <property type="nucleotide sequence ID" value="NZ_CBCSHU010000001.1"/>
</dbReference>
<evidence type="ECO:0000313" key="3">
    <source>
        <dbReference type="EMBL" id="QNN61249.1"/>
    </source>
</evidence>
<name>A0A7G9S074_9FIRM</name>
<gene>
    <name evidence="3" type="ORF">H9L01_02470</name>
</gene>
<evidence type="ECO:0000259" key="2">
    <source>
        <dbReference type="Pfam" id="PF13309"/>
    </source>
</evidence>
<keyword evidence="4" id="KW-1185">Reference proteome</keyword>
<organism evidence="3 4">
    <name type="scientific">Erysipelothrix inopinata</name>
    <dbReference type="NCBI Taxonomy" id="225084"/>
    <lineage>
        <taxon>Bacteria</taxon>
        <taxon>Bacillati</taxon>
        <taxon>Bacillota</taxon>
        <taxon>Erysipelotrichia</taxon>
        <taxon>Erysipelotrichales</taxon>
        <taxon>Erysipelotrichaceae</taxon>
        <taxon>Erysipelothrix</taxon>
    </lineage>
</organism>
<dbReference type="PANTHER" id="PTHR35568:SF1">
    <property type="entry name" value="TRANSCRIPTIONAL REGULATOR DAUR"/>
    <property type="match status" value="1"/>
</dbReference>
<dbReference type="KEGG" id="eio:H9L01_02470"/>
<dbReference type="AlphaFoldDB" id="A0A7G9S074"/>
<dbReference type="Pfam" id="PF08348">
    <property type="entry name" value="PAS_6"/>
    <property type="match status" value="1"/>
</dbReference>
<dbReference type="EMBL" id="CP060715">
    <property type="protein sequence ID" value="QNN61249.1"/>
    <property type="molecule type" value="Genomic_DNA"/>
</dbReference>
<dbReference type="Pfam" id="PF13309">
    <property type="entry name" value="HTH_22"/>
    <property type="match status" value="1"/>
</dbReference>
<dbReference type="InterPro" id="IPR039446">
    <property type="entry name" value="DauR-like"/>
</dbReference>
<feature type="domain" description="YheO-like" evidence="1">
    <location>
        <begin position="9"/>
        <end position="121"/>
    </location>
</feature>